<protein>
    <recommendedName>
        <fullName evidence="4">BTB domain-containing protein</fullName>
    </recommendedName>
</protein>
<keyword evidence="1" id="KW-0880">Kelch repeat</keyword>
<keyword evidence="2" id="KW-0677">Repeat</keyword>
<evidence type="ECO:0000313" key="6">
    <source>
        <dbReference type="Proteomes" id="UP000816034"/>
    </source>
</evidence>
<dbReference type="SUPFAM" id="SSF117281">
    <property type="entry name" value="Kelch motif"/>
    <property type="match status" value="2"/>
</dbReference>
<sequence>MIPYKKHSLEKAAHVVIEGIHDPIVQQSPLSYRVVSSFSDENTEIQGEELQMVLKVEPKASSNHHHHNDPFKIQDFSTKEQEPHSAVPWYSSKLCRTGFEIIIYFVLYAKVHTRVRVKSAVVKTGSEQRLAHLRNNVTKFSVMDIEQIVAELELQDEAKKLQDHLANLRKSNEDALSCMVASVDEWLRTFGRAFVSETNIDKPSEKRIEKQRKPKSKKSIEKGEKPVNKTTDKTPTEPPPVTTSENNSDTIANTIPETKEETKTIWQRLLQTIENMEEKSTLEPPRQEILERPNYQYNSIKLLIDTKEHGKLFSTEHLFSQSIFQKSCTNVTSFSKALLKRILHKSVYVKQNNTIYIWGGLTDNGVTNELITLDLDKMNLSPKRQESKISERIFHTFDFVVHSNVFVVIGGIDKRGNILSDINIAGTNFAWKDYNGFIPKLCGHATASTFHEIYIFGGFNGDLQQYSNDFYCFDLFSKEIRLVMSKCPIEPRAGSSMAVIENNIYIFGGHSNSRIFSDLYRFNITSKTLFKVSSIDSWVVIPRLTMSSLYSNGGALLLFGGWNGSEWNTTLFEADSKNLRWQIATRNFDSIFDTFTPFCSATSIAGKLMLLGGIPNQIPFVSFQDTLLRFVCCKEPLEARDNSALIAPSFRTLHQKRTKDDLDLCRFYLEWYNTGAPEECDVTILINQLDENAEQEKFYGHKLMLARSSVLKKKIFALDMFEQHETERAQDIMNDFLNSSEASLKHGHPVAILLDDLPIQNITNLRTSFKCIMQYLYSGMFETKYLTTSDFEDIYILACYLELPLLKKALCADVFTFSDMNSHCLLVYLAQTMKTFLTLEDEVIENINDYVQHKIDQNPVPIGMVRLVAPTSLDLDVASYRSVLVHKWILTKRSKYFHSVFEMNFLESKTRVMIFEQNTIRSVLTILNYIYTLYLSSVDMDQSNAVEIYMSSFQFELGELHEYSKNVIREQQNVDIPTMIQLLEICDVVDDKLMKGFCKFNIAKHYDEIMKTDPSMLDKFDRDVRLDIQKQYCNFIKKK</sequence>
<evidence type="ECO:0000256" key="1">
    <source>
        <dbReference type="ARBA" id="ARBA00022441"/>
    </source>
</evidence>
<dbReference type="Pfam" id="PF00651">
    <property type="entry name" value="BTB"/>
    <property type="match status" value="1"/>
</dbReference>
<dbReference type="InterPro" id="IPR015915">
    <property type="entry name" value="Kelch-typ_b-propeller"/>
</dbReference>
<dbReference type="RefSeq" id="XP_044552172.1">
    <property type="nucleotide sequence ID" value="XM_044685829.1"/>
</dbReference>
<dbReference type="SUPFAM" id="SSF54695">
    <property type="entry name" value="POZ domain"/>
    <property type="match status" value="2"/>
</dbReference>
<dbReference type="GeneID" id="68093486"/>
<dbReference type="CDD" id="cd18186">
    <property type="entry name" value="BTB_POZ_ZBTB_KLHL-like"/>
    <property type="match status" value="2"/>
</dbReference>
<accession>A0AA88KLR7</accession>
<dbReference type="EMBL" id="PYSW02000011">
    <property type="protein sequence ID" value="KAG2388180.1"/>
    <property type="molecule type" value="Genomic_DNA"/>
</dbReference>
<feature type="domain" description="BTB" evidence="4">
    <location>
        <begin position="871"/>
        <end position="932"/>
    </location>
</feature>
<feature type="domain" description="BTB" evidence="4">
    <location>
        <begin position="680"/>
        <end position="785"/>
    </location>
</feature>
<evidence type="ECO:0000256" key="2">
    <source>
        <dbReference type="ARBA" id="ARBA00022737"/>
    </source>
</evidence>
<name>A0AA88KLR7_NAELO</name>
<evidence type="ECO:0000259" key="4">
    <source>
        <dbReference type="PROSITE" id="PS50097"/>
    </source>
</evidence>
<proteinExistence type="predicted"/>
<dbReference type="InterPro" id="IPR000210">
    <property type="entry name" value="BTB/POZ_dom"/>
</dbReference>
<comment type="caution">
    <text evidence="5">The sequence shown here is derived from an EMBL/GenBank/DDBJ whole genome shotgun (WGS) entry which is preliminary data.</text>
</comment>
<dbReference type="Gene3D" id="3.30.710.10">
    <property type="entry name" value="Potassium Channel Kv1.1, Chain A"/>
    <property type="match status" value="2"/>
</dbReference>
<feature type="region of interest" description="Disordered" evidence="3">
    <location>
        <begin position="203"/>
        <end position="250"/>
    </location>
</feature>
<dbReference type="SMART" id="SM00225">
    <property type="entry name" value="BTB"/>
    <property type="match status" value="2"/>
</dbReference>
<dbReference type="AlphaFoldDB" id="A0AA88KLR7"/>
<evidence type="ECO:0000256" key="3">
    <source>
        <dbReference type="SAM" id="MobiDB-lite"/>
    </source>
</evidence>
<dbReference type="Proteomes" id="UP000816034">
    <property type="component" value="Unassembled WGS sequence"/>
</dbReference>
<dbReference type="Pfam" id="PF24681">
    <property type="entry name" value="Kelch_KLHDC2_KLHL20_DRC7"/>
    <property type="match status" value="1"/>
</dbReference>
<feature type="compositionally biased region" description="Basic and acidic residues" evidence="3">
    <location>
        <begin position="218"/>
        <end position="235"/>
    </location>
</feature>
<gene>
    <name evidence="5" type="ORF">C9374_001030</name>
</gene>
<keyword evidence="6" id="KW-1185">Reference proteome</keyword>
<evidence type="ECO:0000313" key="5">
    <source>
        <dbReference type="EMBL" id="KAG2388180.1"/>
    </source>
</evidence>
<dbReference type="PANTHER" id="PTHR45632:SF27">
    <property type="entry name" value="KELCH-LIKE PROTEIN 9"/>
    <property type="match status" value="1"/>
</dbReference>
<dbReference type="InterPro" id="IPR011333">
    <property type="entry name" value="SKP1/BTB/POZ_sf"/>
</dbReference>
<organism evidence="5 6">
    <name type="scientific">Naegleria lovaniensis</name>
    <name type="common">Amoeba</name>
    <dbReference type="NCBI Taxonomy" id="51637"/>
    <lineage>
        <taxon>Eukaryota</taxon>
        <taxon>Discoba</taxon>
        <taxon>Heterolobosea</taxon>
        <taxon>Tetramitia</taxon>
        <taxon>Eutetramitia</taxon>
        <taxon>Vahlkampfiidae</taxon>
        <taxon>Naegleria</taxon>
    </lineage>
</organism>
<reference evidence="5 6" key="1">
    <citation type="journal article" date="2018" name="BMC Genomics">
        <title>The genome of Naegleria lovaniensis, the basis for a comparative approach to unravel pathogenicity factors of the human pathogenic amoeba N. fowleri.</title>
        <authorList>
            <person name="Liechti N."/>
            <person name="Schurch N."/>
            <person name="Bruggmann R."/>
            <person name="Wittwer M."/>
        </authorList>
    </citation>
    <scope>NUCLEOTIDE SEQUENCE [LARGE SCALE GENOMIC DNA]</scope>
    <source>
        <strain evidence="5 6">ATCC 30569</strain>
    </source>
</reference>
<dbReference type="PANTHER" id="PTHR45632">
    <property type="entry name" value="LD33804P"/>
    <property type="match status" value="1"/>
</dbReference>
<dbReference type="Gene3D" id="2.120.10.80">
    <property type="entry name" value="Kelch-type beta propeller"/>
    <property type="match status" value="2"/>
</dbReference>
<dbReference type="PROSITE" id="PS50097">
    <property type="entry name" value="BTB"/>
    <property type="match status" value="2"/>
</dbReference>